<feature type="transmembrane region" description="Helical" evidence="2">
    <location>
        <begin position="79"/>
        <end position="99"/>
    </location>
</feature>
<gene>
    <name evidence="3" type="ORF">PROFUN_03368</name>
</gene>
<evidence type="ECO:0000256" key="2">
    <source>
        <dbReference type="SAM" id="Phobius"/>
    </source>
</evidence>
<sequence>MIYNTKYGFEAFRTTFVASIWILSLTLSQIAETFSIDGEKDKHRHLLYSEDSSPAPNTTHAHARISTQLTTTKRFQERLLMKHVSLLFVFIATCLAGQITSPTAGLTLVSSRTYTFSYQSTSSPSGNVWIAQFGGVVVSDGGFQDGHASFNYTVTADHATGPSNLTWIEEFNGYGPASPPNQVTTQTYYVLSAEATTSAAPATHPTATTGQRQGGITSSAVGDTLFTTHAYTFTYTSHSSPSGNVYIAMFGGVVISDGALSGGEASFTYTVRSDQPAGLTNFTIIEEFNGYGPSSPPNQVTTKTYWVYAAASSISQPSHTDTQCTGHLKKCGQQCYDPANYKSSWSFSTANLSRSLTADIMMRSHLLLSFVVLKGCPDMDKERIPSSRFETSRELETEKRSMKIAGGKSSFQHQRPAEQELASPL</sequence>
<dbReference type="Proteomes" id="UP000241769">
    <property type="component" value="Unassembled WGS sequence"/>
</dbReference>
<keyword evidence="2" id="KW-1133">Transmembrane helix</keyword>
<organism evidence="3 4">
    <name type="scientific">Planoprotostelium fungivorum</name>
    <dbReference type="NCBI Taxonomy" id="1890364"/>
    <lineage>
        <taxon>Eukaryota</taxon>
        <taxon>Amoebozoa</taxon>
        <taxon>Evosea</taxon>
        <taxon>Variosea</taxon>
        <taxon>Cavosteliida</taxon>
        <taxon>Cavosteliaceae</taxon>
        <taxon>Planoprotostelium</taxon>
    </lineage>
</organism>
<evidence type="ECO:0000313" key="3">
    <source>
        <dbReference type="EMBL" id="PRP88259.1"/>
    </source>
</evidence>
<evidence type="ECO:0000313" key="4">
    <source>
        <dbReference type="Proteomes" id="UP000241769"/>
    </source>
</evidence>
<keyword evidence="2" id="KW-0812">Transmembrane</keyword>
<dbReference type="EMBL" id="MDYQ01000012">
    <property type="protein sequence ID" value="PRP88259.1"/>
    <property type="molecule type" value="Genomic_DNA"/>
</dbReference>
<protein>
    <submittedName>
        <fullName evidence="3">Uncharacterized protein</fullName>
    </submittedName>
</protein>
<proteinExistence type="predicted"/>
<name>A0A2P6NWD0_9EUKA</name>
<accession>A0A2P6NWD0</accession>
<comment type="caution">
    <text evidence="3">The sequence shown here is derived from an EMBL/GenBank/DDBJ whole genome shotgun (WGS) entry which is preliminary data.</text>
</comment>
<reference evidence="3 4" key="1">
    <citation type="journal article" date="2018" name="Genome Biol. Evol.">
        <title>Multiple Roots of Fruiting Body Formation in Amoebozoa.</title>
        <authorList>
            <person name="Hillmann F."/>
            <person name="Forbes G."/>
            <person name="Novohradska S."/>
            <person name="Ferling I."/>
            <person name="Riege K."/>
            <person name="Groth M."/>
            <person name="Westermann M."/>
            <person name="Marz M."/>
            <person name="Spaller T."/>
            <person name="Winckler T."/>
            <person name="Schaap P."/>
            <person name="Glockner G."/>
        </authorList>
    </citation>
    <scope>NUCLEOTIDE SEQUENCE [LARGE SCALE GENOMIC DNA]</scope>
    <source>
        <strain evidence="3 4">Jena</strain>
    </source>
</reference>
<keyword evidence="4" id="KW-1185">Reference proteome</keyword>
<keyword evidence="2" id="KW-0472">Membrane</keyword>
<feature type="compositionally biased region" description="Basic and acidic residues" evidence="1">
    <location>
        <begin position="384"/>
        <end position="401"/>
    </location>
</feature>
<feature type="region of interest" description="Disordered" evidence="1">
    <location>
        <begin position="384"/>
        <end position="425"/>
    </location>
</feature>
<dbReference type="InParanoid" id="A0A2P6NWD0"/>
<dbReference type="AlphaFoldDB" id="A0A2P6NWD0"/>
<evidence type="ECO:0000256" key="1">
    <source>
        <dbReference type="SAM" id="MobiDB-lite"/>
    </source>
</evidence>